<dbReference type="SMART" id="SM01043">
    <property type="entry name" value="BTAD"/>
    <property type="match status" value="1"/>
</dbReference>
<dbReference type="InterPro" id="IPR036388">
    <property type="entry name" value="WH-like_DNA-bd_sf"/>
</dbReference>
<keyword evidence="3" id="KW-1185">Reference proteome</keyword>
<dbReference type="GO" id="GO:0003677">
    <property type="term" value="F:DNA binding"/>
    <property type="evidence" value="ECO:0007669"/>
    <property type="project" value="InterPro"/>
</dbReference>
<dbReference type="EMBL" id="CP060789">
    <property type="protein sequence ID" value="QNP55452.1"/>
    <property type="molecule type" value="Genomic_DNA"/>
</dbReference>
<feature type="domain" description="Bacterial transcriptional activator" evidence="1">
    <location>
        <begin position="529"/>
        <end position="668"/>
    </location>
</feature>
<sequence length="668" mass="73125">MSASMRFSLHFSGSEVFQQSRAARTLLDELDADDHAERARLLAILTAASVFFDPQAAASAAADAAAAAERAGDGVSRAWALIASSVSDLSCATTEQRLEMTREVIQISMDTGEAAFLPMSFFLHLAALAELGRMSELDLALSPVGPILGHFPELKDGRHVTWFRCFQAMLRGDVRDAEQLAQQGLAVSQADDPDAQAVYVGQLAIIRWMQGRVVELEPLFLQVRQAAPHEPVWAVCLAWMWLKQGRTSAARSLVAALPPVAELPIDRNWLSTLCILTEVAHQLHQTELARDLYAALVPYQDRLMTVGLGIAFWGTVARPLALAARTMGDTGLAISHYRHGIEVASRCGAHPWLAELQWELARLLGDQADEAAHDEAVALAVESLATAQALHLHTTEEMASRTLAALRSASALRQRSSSVGTELDVARARIQVFSGFVVTSVDGSEGRWQSRKARQMLKILIARRGTAMSRGTLMDMLWPDVPPHQLTNRFSVAAAAVRRALDPSSVLERDAFLGYRDGLIQLRIDALDIDAEQFLTTAESALAEPATATERIERLSAALSLYTGEPLQEEQSELWAADFRREIHEVFFSAAHTLAELFAAEGDHLSRLETYRRVLALDEFDQRAHEGVISSLTELGAHGRADAAREEYVRTVGSLGVPLGEALVRRRD</sequence>
<dbReference type="Proteomes" id="UP000516117">
    <property type="component" value="Chromosome"/>
</dbReference>
<dbReference type="InterPro" id="IPR051677">
    <property type="entry name" value="AfsR-DnrI-RedD_regulator"/>
</dbReference>
<organism evidence="2 3">
    <name type="scientific">Tessaracoccus defluvii</name>
    <dbReference type="NCBI Taxonomy" id="1285901"/>
    <lineage>
        <taxon>Bacteria</taxon>
        <taxon>Bacillati</taxon>
        <taxon>Actinomycetota</taxon>
        <taxon>Actinomycetes</taxon>
        <taxon>Propionibacteriales</taxon>
        <taxon>Propionibacteriaceae</taxon>
        <taxon>Tessaracoccus</taxon>
    </lineage>
</organism>
<dbReference type="SUPFAM" id="SSF48452">
    <property type="entry name" value="TPR-like"/>
    <property type="match status" value="1"/>
</dbReference>
<dbReference type="Gene3D" id="1.10.10.10">
    <property type="entry name" value="Winged helix-like DNA-binding domain superfamily/Winged helix DNA-binding domain"/>
    <property type="match status" value="1"/>
</dbReference>
<evidence type="ECO:0000313" key="2">
    <source>
        <dbReference type="EMBL" id="QNP55452.1"/>
    </source>
</evidence>
<dbReference type="InterPro" id="IPR016032">
    <property type="entry name" value="Sig_transdc_resp-reg_C-effctor"/>
</dbReference>
<dbReference type="KEGG" id="tdf:H9L22_14810"/>
<dbReference type="RefSeq" id="WP_187720582.1">
    <property type="nucleotide sequence ID" value="NZ_BAABBL010000009.1"/>
</dbReference>
<dbReference type="AlphaFoldDB" id="A0A7H0H4I6"/>
<gene>
    <name evidence="2" type="ORF">H9L22_14810</name>
</gene>
<dbReference type="SUPFAM" id="SSF46894">
    <property type="entry name" value="C-terminal effector domain of the bipartite response regulators"/>
    <property type="match status" value="1"/>
</dbReference>
<evidence type="ECO:0000259" key="1">
    <source>
        <dbReference type="SMART" id="SM01043"/>
    </source>
</evidence>
<protein>
    <recommendedName>
        <fullName evidence="1">Bacterial transcriptional activator domain-containing protein</fullName>
    </recommendedName>
</protein>
<dbReference type="Gene3D" id="1.25.40.10">
    <property type="entry name" value="Tetratricopeptide repeat domain"/>
    <property type="match status" value="2"/>
</dbReference>
<dbReference type="GO" id="GO:0006355">
    <property type="term" value="P:regulation of DNA-templated transcription"/>
    <property type="evidence" value="ECO:0007669"/>
    <property type="project" value="InterPro"/>
</dbReference>
<dbReference type="InterPro" id="IPR005158">
    <property type="entry name" value="BTAD"/>
</dbReference>
<dbReference type="InterPro" id="IPR011990">
    <property type="entry name" value="TPR-like_helical_dom_sf"/>
</dbReference>
<evidence type="ECO:0000313" key="3">
    <source>
        <dbReference type="Proteomes" id="UP000516117"/>
    </source>
</evidence>
<name>A0A7H0H4I6_9ACTN</name>
<reference evidence="2 3" key="1">
    <citation type="submission" date="2020-08" db="EMBL/GenBank/DDBJ databases">
        <title>Genome sequence of Tessaracoccus defluvii JCM 17540T.</title>
        <authorList>
            <person name="Hyun D.-W."/>
            <person name="Bae J.-W."/>
        </authorList>
    </citation>
    <scope>NUCLEOTIDE SEQUENCE [LARGE SCALE GENOMIC DNA]</scope>
    <source>
        <strain evidence="2 3">JCM 17540</strain>
    </source>
</reference>
<dbReference type="PANTHER" id="PTHR35807">
    <property type="entry name" value="TRANSCRIPTIONAL REGULATOR REDD-RELATED"/>
    <property type="match status" value="1"/>
</dbReference>
<proteinExistence type="predicted"/>
<accession>A0A7H0H4I6</accession>
<dbReference type="Pfam" id="PF03704">
    <property type="entry name" value="BTAD"/>
    <property type="match status" value="1"/>
</dbReference>